<keyword evidence="2" id="KW-1185">Reference proteome</keyword>
<protein>
    <submittedName>
        <fullName evidence="1">Uncharacterized protein</fullName>
    </submittedName>
</protein>
<dbReference type="RefSeq" id="XP_014159598.1">
    <property type="nucleotide sequence ID" value="XM_014304123.1"/>
</dbReference>
<reference evidence="1 2" key="1">
    <citation type="submission" date="2011-02" db="EMBL/GenBank/DDBJ databases">
        <title>The Genome Sequence of Sphaeroforma arctica JP610.</title>
        <authorList>
            <consortium name="The Broad Institute Genome Sequencing Platform"/>
            <person name="Russ C."/>
            <person name="Cuomo C."/>
            <person name="Young S.K."/>
            <person name="Zeng Q."/>
            <person name="Gargeya S."/>
            <person name="Alvarado L."/>
            <person name="Berlin A."/>
            <person name="Chapman S.B."/>
            <person name="Chen Z."/>
            <person name="Freedman E."/>
            <person name="Gellesch M."/>
            <person name="Goldberg J."/>
            <person name="Griggs A."/>
            <person name="Gujja S."/>
            <person name="Heilman E."/>
            <person name="Heiman D."/>
            <person name="Howarth C."/>
            <person name="Mehta T."/>
            <person name="Neiman D."/>
            <person name="Pearson M."/>
            <person name="Roberts A."/>
            <person name="Saif S."/>
            <person name="Shea T."/>
            <person name="Shenoy N."/>
            <person name="Sisk P."/>
            <person name="Stolte C."/>
            <person name="Sykes S."/>
            <person name="White J."/>
            <person name="Yandava C."/>
            <person name="Burger G."/>
            <person name="Gray M.W."/>
            <person name="Holland P.W.H."/>
            <person name="King N."/>
            <person name="Lang F.B.F."/>
            <person name="Roger A.J."/>
            <person name="Ruiz-Trillo I."/>
            <person name="Haas B."/>
            <person name="Nusbaum C."/>
            <person name="Birren B."/>
        </authorList>
    </citation>
    <scope>NUCLEOTIDE SEQUENCE [LARGE SCALE GENOMIC DNA]</scope>
    <source>
        <strain evidence="1 2">JP610</strain>
    </source>
</reference>
<sequence>MRSKQDAEEAMRNETSMHTAVLQPGMLFGVQRLPFYLAGMALKGIGHHAVRNNKYLSGALSVHTVADCALACCSTTKQSLEGLSKTHTVLTPPDMRRFVGLAAETIA</sequence>
<organism evidence="1 2">
    <name type="scientific">Sphaeroforma arctica JP610</name>
    <dbReference type="NCBI Taxonomy" id="667725"/>
    <lineage>
        <taxon>Eukaryota</taxon>
        <taxon>Ichthyosporea</taxon>
        <taxon>Ichthyophonida</taxon>
        <taxon>Sphaeroforma</taxon>
    </lineage>
</organism>
<dbReference type="EMBL" id="KQ241689">
    <property type="protein sequence ID" value="KNC85696.1"/>
    <property type="molecule type" value="Genomic_DNA"/>
</dbReference>
<name>A0A0L0G9Z4_9EUKA</name>
<dbReference type="Proteomes" id="UP000054560">
    <property type="component" value="Unassembled WGS sequence"/>
</dbReference>
<evidence type="ECO:0000313" key="1">
    <source>
        <dbReference type="EMBL" id="KNC85696.1"/>
    </source>
</evidence>
<evidence type="ECO:0000313" key="2">
    <source>
        <dbReference type="Proteomes" id="UP000054560"/>
    </source>
</evidence>
<proteinExistence type="predicted"/>
<dbReference type="AlphaFoldDB" id="A0A0L0G9Z4"/>
<dbReference type="GeneID" id="25902649"/>
<accession>A0A0L0G9Z4</accession>
<gene>
    <name evidence="1" type="ORF">SARC_02145</name>
</gene>